<evidence type="ECO:0000313" key="5">
    <source>
        <dbReference type="EMBL" id="MFD4214143.1"/>
    </source>
</evidence>
<dbReference type="PANTHER" id="PTHR42998:SF1">
    <property type="entry name" value="TYPE I RESTRICTION ENZYME HINDI METHYLASE SUBUNIT"/>
    <property type="match status" value="1"/>
</dbReference>
<feature type="compositionally biased region" description="Polar residues" evidence="3">
    <location>
        <begin position="724"/>
        <end position="737"/>
    </location>
</feature>
<dbReference type="Gene3D" id="1.10.10.10">
    <property type="entry name" value="Winged helix-like DNA-binding domain superfamily/Winged helix DNA-binding domain"/>
    <property type="match status" value="1"/>
</dbReference>
<protein>
    <submittedName>
        <fullName evidence="5">N-6 DNA methylase</fullName>
    </submittedName>
</protein>
<accession>A0ABW6EGL8</accession>
<dbReference type="PANTHER" id="PTHR42998">
    <property type="entry name" value="TYPE I RESTRICTION ENZYME HINDVIIP M PROTEIN-RELATED"/>
    <property type="match status" value="1"/>
</dbReference>
<keyword evidence="6" id="KW-1185">Reference proteome</keyword>
<dbReference type="EMBL" id="JBHXOF010000007">
    <property type="protein sequence ID" value="MFD4214143.1"/>
    <property type="molecule type" value="Genomic_DNA"/>
</dbReference>
<dbReference type="Gene3D" id="3.40.50.150">
    <property type="entry name" value="Vaccinia Virus protein VP39"/>
    <property type="match status" value="1"/>
</dbReference>
<keyword evidence="5" id="KW-0489">Methyltransferase</keyword>
<feature type="region of interest" description="Disordered" evidence="3">
    <location>
        <begin position="391"/>
        <end position="422"/>
    </location>
</feature>
<dbReference type="InterPro" id="IPR002052">
    <property type="entry name" value="DNA_methylase_N6_adenine_CS"/>
</dbReference>
<dbReference type="InterPro" id="IPR044946">
    <property type="entry name" value="Restrct_endonuc_typeI_TRD_sf"/>
</dbReference>
<dbReference type="InterPro" id="IPR029063">
    <property type="entry name" value="SAM-dependent_MTases_sf"/>
</dbReference>
<gene>
    <name evidence="5" type="ORF">ACFWSS_14785</name>
</gene>
<dbReference type="InterPro" id="IPR052916">
    <property type="entry name" value="Type-I_RE_MTase_Subunit"/>
</dbReference>
<sequence length="737" mass="76637">MPHPSAQVTAAEISRIAGVTRATVSNWRRRHDDFPAPSGGNESSPLYDLTAVRAWLATRGHAAATNALEELRTTLRLHPRGSVAVAKLLPLVIAAARRIPDELTALTELPDADLVTHADSSAARVADSVPGPEAVPFSPEDTAVLRALALCVRDEGGEAALGVLAERELEDTAASGTYVTPGRLADLVAGLVPGRPARVLDPACGSGSLLAAASRRGASELYGQDSVPVQARRSAVALMLAAPDTTVTVRIGDSLRADAFEQLTADAVLCNPPYGDRDWGHDELAYDPRWAYGVPPRAESELAWVQHALAHLEPGGHAVMVLPPATASRASGRRVRMDLVRSGAVRAVVALPPGAAAPFHVGLQIWVLQRPEPAGPERKSVLFVDTTVAGVTGGPGDAPTSGVTSAGRRGGGPNPGSPRTGRTTLDWSALSETALTHWEAFSEAPDDFADEPGAARAVPVVDLLDDVVDLSPARHVRVSRTDVEPAELAREADEARRRLIARTESLGEAARSTDWHAAPGSSPREWRTATAADLARGGALTLLRTAPETREPYAGVSALPVLTGMDIARGTGPTGDPTGLRTESAPVVAVGDVVVRAVAGGGGAMARVADEADEGALLGPQVHLFRPDPSRLDAWFLAGFLGSEENIAAASTGSTIVHVSPGRLRVPLLPLEEQRRYGEAFRRVEELRSEARHAAELAERMAGLLAGGLTGGGLVPPPGAGGPSSTDPATHASDASA</sequence>
<dbReference type="Pfam" id="PF02384">
    <property type="entry name" value="N6_Mtase"/>
    <property type="match status" value="1"/>
</dbReference>
<dbReference type="GO" id="GO:0032259">
    <property type="term" value="P:methylation"/>
    <property type="evidence" value="ECO:0007669"/>
    <property type="project" value="UniProtKB-KW"/>
</dbReference>
<proteinExistence type="predicted"/>
<evidence type="ECO:0000313" key="6">
    <source>
        <dbReference type="Proteomes" id="UP001598251"/>
    </source>
</evidence>
<dbReference type="GO" id="GO:0008168">
    <property type="term" value="F:methyltransferase activity"/>
    <property type="evidence" value="ECO:0007669"/>
    <property type="project" value="UniProtKB-KW"/>
</dbReference>
<keyword evidence="2" id="KW-0238">DNA-binding</keyword>
<dbReference type="PRINTS" id="PR00507">
    <property type="entry name" value="N12N6MTFRASE"/>
</dbReference>
<dbReference type="PROSITE" id="PS00092">
    <property type="entry name" value="N6_MTASE"/>
    <property type="match status" value="1"/>
</dbReference>
<dbReference type="SUPFAM" id="SSF46955">
    <property type="entry name" value="Putative DNA-binding domain"/>
    <property type="match status" value="1"/>
</dbReference>
<dbReference type="Gene3D" id="3.90.220.20">
    <property type="entry name" value="DNA methylase specificity domains"/>
    <property type="match status" value="1"/>
</dbReference>
<evidence type="ECO:0000259" key="4">
    <source>
        <dbReference type="Pfam" id="PF02384"/>
    </source>
</evidence>
<dbReference type="InterPro" id="IPR009061">
    <property type="entry name" value="DNA-bd_dom_put_sf"/>
</dbReference>
<evidence type="ECO:0000256" key="3">
    <source>
        <dbReference type="SAM" id="MobiDB-lite"/>
    </source>
</evidence>
<evidence type="ECO:0000256" key="2">
    <source>
        <dbReference type="ARBA" id="ARBA00023125"/>
    </source>
</evidence>
<dbReference type="InterPro" id="IPR036388">
    <property type="entry name" value="WH-like_DNA-bd_sf"/>
</dbReference>
<dbReference type="RefSeq" id="WP_382825484.1">
    <property type="nucleotide sequence ID" value="NZ_JBHXLY010000007.1"/>
</dbReference>
<comment type="caution">
    <text evidence="5">The sequence shown here is derived from an EMBL/GenBank/DDBJ whole genome shotgun (WGS) entry which is preliminary data.</text>
</comment>
<organism evidence="5 6">
    <name type="scientific">Streptomyces sindenensis</name>
    <dbReference type="NCBI Taxonomy" id="67363"/>
    <lineage>
        <taxon>Bacteria</taxon>
        <taxon>Bacillati</taxon>
        <taxon>Actinomycetota</taxon>
        <taxon>Actinomycetes</taxon>
        <taxon>Kitasatosporales</taxon>
        <taxon>Streptomycetaceae</taxon>
        <taxon>Streptomyces</taxon>
    </lineage>
</organism>
<name>A0ABW6EGL8_9ACTN</name>
<evidence type="ECO:0000256" key="1">
    <source>
        <dbReference type="ARBA" id="ARBA00022747"/>
    </source>
</evidence>
<dbReference type="SUPFAM" id="SSF53335">
    <property type="entry name" value="S-adenosyl-L-methionine-dependent methyltransferases"/>
    <property type="match status" value="1"/>
</dbReference>
<keyword evidence="1" id="KW-0680">Restriction system</keyword>
<reference evidence="5 6" key="1">
    <citation type="submission" date="2024-09" db="EMBL/GenBank/DDBJ databases">
        <title>The Natural Products Discovery Center: Release of the First 8490 Sequenced Strains for Exploring Actinobacteria Biosynthetic Diversity.</title>
        <authorList>
            <person name="Kalkreuter E."/>
            <person name="Kautsar S.A."/>
            <person name="Yang D."/>
            <person name="Bader C.D."/>
            <person name="Teijaro C.N."/>
            <person name="Fluegel L."/>
            <person name="Davis C.M."/>
            <person name="Simpson J.R."/>
            <person name="Lauterbach L."/>
            <person name="Steele A.D."/>
            <person name="Gui C."/>
            <person name="Meng S."/>
            <person name="Li G."/>
            <person name="Viehrig K."/>
            <person name="Ye F."/>
            <person name="Su P."/>
            <person name="Kiefer A.F."/>
            <person name="Nichols A."/>
            <person name="Cepeda A.J."/>
            <person name="Yan W."/>
            <person name="Fan B."/>
            <person name="Jiang Y."/>
            <person name="Adhikari A."/>
            <person name="Zheng C.-J."/>
            <person name="Schuster L."/>
            <person name="Cowan T.M."/>
            <person name="Smanski M.J."/>
            <person name="Chevrette M.G."/>
            <person name="De Carvalho L.P.S."/>
            <person name="Shen B."/>
        </authorList>
    </citation>
    <scope>NUCLEOTIDE SEQUENCE [LARGE SCALE GENOMIC DNA]</scope>
    <source>
        <strain evidence="5 6">NPDC058546</strain>
    </source>
</reference>
<dbReference type="Proteomes" id="UP001598251">
    <property type="component" value="Unassembled WGS sequence"/>
</dbReference>
<dbReference type="InterPro" id="IPR003356">
    <property type="entry name" value="DNA_methylase_A-5"/>
</dbReference>
<feature type="domain" description="DNA methylase adenine-specific" evidence="4">
    <location>
        <begin position="172"/>
        <end position="387"/>
    </location>
</feature>
<feature type="region of interest" description="Disordered" evidence="3">
    <location>
        <begin position="708"/>
        <end position="737"/>
    </location>
</feature>
<dbReference type="SUPFAM" id="SSF116734">
    <property type="entry name" value="DNA methylase specificity domain"/>
    <property type="match status" value="1"/>
</dbReference>
<keyword evidence="5" id="KW-0808">Transferase</keyword>
<dbReference type="CDD" id="cd02440">
    <property type="entry name" value="AdoMet_MTases"/>
    <property type="match status" value="1"/>
</dbReference>